<dbReference type="PANTHER" id="PTHR35004:SF6">
    <property type="entry name" value="TRANSPOSASE"/>
    <property type="match status" value="1"/>
</dbReference>
<sequence>MEKWKMYMEIYQLKQQGFKIRRIAKKLGLSRTTVYKYLEKSPEEMSEWMASTQRRRRKLDQYEMLIHTWLSEHPDLSGAQVYDWLSERFPKLEVGESTARSFVQELREKYAIPKAASPRVYEAIPDRPMGQQAQVDFGETKQKTTEGRWKKMYFISFVLSRSRYKYAEWLDKPFTTQDVIRTHENAFEYFDGIPYELVYDQDSLIVVSENGGDLILTEAFQKYHNEREFQLFVCRKADPESKGKVENTVKFIKQNFAKNRVFSQIDKWNELCWSWLDRTGNGKVHNTIKKRPVEVFSVEKKHLKPITKKIVLSNINSSITRIVRKDNTILHESNRYSVPLGTYQKDKNVFINTTEDGRLQIREEKDGPLLAEHKLCENKGELIQDTQHRRDRTKGIASYITTISQEFRNTDKALLYLQEVHQRYPRYIRDQLEIISHAAKSVSSDIRQEALDECVKRSLYSATEFRDVVSFLEKQLTSIKTEVEIPKEINGKEADYESMTPEKRDLAPYLEVLEGAVK</sequence>
<keyword evidence="4" id="KW-0233">DNA recombination</keyword>
<evidence type="ECO:0000256" key="2">
    <source>
        <dbReference type="ARBA" id="ARBA00022578"/>
    </source>
</evidence>
<keyword evidence="2" id="KW-0815">Transposition</keyword>
<dbReference type="Gene3D" id="1.10.10.60">
    <property type="entry name" value="Homeodomain-like"/>
    <property type="match status" value="1"/>
</dbReference>
<feature type="domain" description="HTH IS21-type" evidence="5">
    <location>
        <begin position="5"/>
        <end position="70"/>
    </location>
</feature>
<comment type="caution">
    <text evidence="7">The sequence shown here is derived from an EMBL/GenBank/DDBJ whole genome shotgun (WGS) entry which is preliminary data.</text>
</comment>
<gene>
    <name evidence="7" type="primary">istA_1</name>
    <name evidence="7" type="ORF">GCM10008986_24800</name>
</gene>
<dbReference type="PANTHER" id="PTHR35004">
    <property type="entry name" value="TRANSPOSASE RV3428C-RELATED"/>
    <property type="match status" value="1"/>
</dbReference>
<evidence type="ECO:0000313" key="7">
    <source>
        <dbReference type="EMBL" id="GAA0496883.1"/>
    </source>
</evidence>
<keyword evidence="8" id="KW-1185">Reference proteome</keyword>
<evidence type="ECO:0000256" key="4">
    <source>
        <dbReference type="ARBA" id="ARBA00023172"/>
    </source>
</evidence>
<evidence type="ECO:0000256" key="1">
    <source>
        <dbReference type="ARBA" id="ARBA00009277"/>
    </source>
</evidence>
<dbReference type="SUPFAM" id="SSF46689">
    <property type="entry name" value="Homeodomain-like"/>
    <property type="match status" value="1"/>
</dbReference>
<dbReference type="InterPro" id="IPR006120">
    <property type="entry name" value="Resolvase_HTH_dom"/>
</dbReference>
<keyword evidence="3" id="KW-0238">DNA-binding</keyword>
<dbReference type="InterPro" id="IPR012337">
    <property type="entry name" value="RNaseH-like_sf"/>
</dbReference>
<evidence type="ECO:0000259" key="5">
    <source>
        <dbReference type="PROSITE" id="PS50531"/>
    </source>
</evidence>
<dbReference type="PROSITE" id="PS50994">
    <property type="entry name" value="INTEGRASE"/>
    <property type="match status" value="1"/>
</dbReference>
<dbReference type="InterPro" id="IPR017894">
    <property type="entry name" value="HTH_IS21_transposase_type"/>
</dbReference>
<dbReference type="InterPro" id="IPR009057">
    <property type="entry name" value="Homeodomain-like_sf"/>
</dbReference>
<feature type="domain" description="Integrase catalytic" evidence="6">
    <location>
        <begin position="124"/>
        <end position="300"/>
    </location>
</feature>
<organism evidence="7 8">
    <name type="scientific">Salinibacillus aidingensis</name>
    <dbReference type="NCBI Taxonomy" id="237684"/>
    <lineage>
        <taxon>Bacteria</taxon>
        <taxon>Bacillati</taxon>
        <taxon>Bacillota</taxon>
        <taxon>Bacilli</taxon>
        <taxon>Bacillales</taxon>
        <taxon>Bacillaceae</taxon>
        <taxon>Salinibacillus</taxon>
    </lineage>
</organism>
<evidence type="ECO:0000256" key="3">
    <source>
        <dbReference type="ARBA" id="ARBA00023125"/>
    </source>
</evidence>
<dbReference type="RefSeq" id="WP_343841597.1">
    <property type="nucleotide sequence ID" value="NZ_BAAADO010000005.1"/>
</dbReference>
<dbReference type="PROSITE" id="PS50531">
    <property type="entry name" value="HTH_IS21"/>
    <property type="match status" value="1"/>
</dbReference>
<name>A0ABP3LCH7_9BACI</name>
<evidence type="ECO:0000259" key="6">
    <source>
        <dbReference type="PROSITE" id="PS50994"/>
    </source>
</evidence>
<reference evidence="8" key="1">
    <citation type="journal article" date="2019" name="Int. J. Syst. Evol. Microbiol.">
        <title>The Global Catalogue of Microorganisms (GCM) 10K type strain sequencing project: providing services to taxonomists for standard genome sequencing and annotation.</title>
        <authorList>
            <consortium name="The Broad Institute Genomics Platform"/>
            <consortium name="The Broad Institute Genome Sequencing Center for Infectious Disease"/>
            <person name="Wu L."/>
            <person name="Ma J."/>
        </authorList>
    </citation>
    <scope>NUCLEOTIDE SEQUENCE [LARGE SCALE GENOMIC DNA]</scope>
    <source>
        <strain evidence="8">JCM 12389</strain>
    </source>
</reference>
<dbReference type="Gene3D" id="3.30.420.10">
    <property type="entry name" value="Ribonuclease H-like superfamily/Ribonuclease H"/>
    <property type="match status" value="1"/>
</dbReference>
<comment type="similarity">
    <text evidence="1">Belongs to the transposase IS21/IS408/IS1162 family.</text>
</comment>
<accession>A0ABP3LCH7</accession>
<evidence type="ECO:0000313" key="8">
    <source>
        <dbReference type="Proteomes" id="UP001500880"/>
    </source>
</evidence>
<dbReference type="SUPFAM" id="SSF53098">
    <property type="entry name" value="Ribonuclease H-like"/>
    <property type="match status" value="1"/>
</dbReference>
<dbReference type="InterPro" id="IPR001584">
    <property type="entry name" value="Integrase_cat-core"/>
</dbReference>
<dbReference type="Proteomes" id="UP001500880">
    <property type="component" value="Unassembled WGS sequence"/>
</dbReference>
<protein>
    <submittedName>
        <fullName evidence="7">IS21 family transposase</fullName>
    </submittedName>
</protein>
<dbReference type="InterPro" id="IPR036397">
    <property type="entry name" value="RNaseH_sf"/>
</dbReference>
<dbReference type="EMBL" id="BAAADO010000005">
    <property type="protein sequence ID" value="GAA0496883.1"/>
    <property type="molecule type" value="Genomic_DNA"/>
</dbReference>
<proteinExistence type="inferred from homology"/>
<dbReference type="NCBIfam" id="NF033546">
    <property type="entry name" value="transpos_IS21"/>
    <property type="match status" value="1"/>
</dbReference>
<dbReference type="Pfam" id="PF02796">
    <property type="entry name" value="HTH_7"/>
    <property type="match status" value="1"/>
</dbReference>